<sequence length="73" mass="8241">MSAKNTITPEDIEYAAQRLRQSSSFARGEAHRTCCPGEETTDDHDEQFQPSDPPKSKLDPVAAMHRFNNPPKR</sequence>
<feature type="region of interest" description="Disordered" evidence="1">
    <location>
        <begin position="23"/>
        <end position="73"/>
    </location>
</feature>
<evidence type="ECO:0000313" key="2">
    <source>
        <dbReference type="EMBL" id="EKS35390.1"/>
    </source>
</evidence>
<comment type="caution">
    <text evidence="2">The sequence shown here is derived from an EMBL/GenBank/DDBJ whole genome shotgun (WGS) entry which is preliminary data.</text>
</comment>
<dbReference type="AlphaFoldDB" id="K8P6X4"/>
<dbReference type="Proteomes" id="UP000001095">
    <property type="component" value="Unassembled WGS sequence"/>
</dbReference>
<name>K8P6X4_9BRAD</name>
<dbReference type="EMBL" id="AGWY01000011">
    <property type="protein sequence ID" value="EKS35390.1"/>
    <property type="molecule type" value="Genomic_DNA"/>
</dbReference>
<dbReference type="PATRIC" id="fig|883079.3.peg.2713"/>
<dbReference type="RefSeq" id="WP_002713529.1">
    <property type="nucleotide sequence ID" value="NZ_KB375281.1"/>
</dbReference>
<protein>
    <submittedName>
        <fullName evidence="2">Uncharacterized protein</fullName>
    </submittedName>
</protein>
<dbReference type="HOGENOM" id="CLU_2696273_0_0_5"/>
<gene>
    <name evidence="2" type="ORF">HMPREF9696_02662</name>
</gene>
<proteinExistence type="predicted"/>
<evidence type="ECO:0000313" key="3">
    <source>
        <dbReference type="Proteomes" id="UP000001095"/>
    </source>
</evidence>
<organism evidence="2 3">
    <name type="scientific">Afipia clevelandensis ATCC 49720</name>
    <dbReference type="NCBI Taxonomy" id="883079"/>
    <lineage>
        <taxon>Bacteria</taxon>
        <taxon>Pseudomonadati</taxon>
        <taxon>Pseudomonadota</taxon>
        <taxon>Alphaproteobacteria</taxon>
        <taxon>Hyphomicrobiales</taxon>
        <taxon>Nitrobacteraceae</taxon>
        <taxon>Afipia</taxon>
    </lineage>
</organism>
<keyword evidence="3" id="KW-1185">Reference proteome</keyword>
<evidence type="ECO:0000256" key="1">
    <source>
        <dbReference type="SAM" id="MobiDB-lite"/>
    </source>
</evidence>
<accession>K8P6X4</accession>
<reference evidence="2 3" key="1">
    <citation type="submission" date="2012-04" db="EMBL/GenBank/DDBJ databases">
        <title>The Genome Sequence of Afipia clevelandensis ATCC 49720.</title>
        <authorList>
            <consortium name="The Broad Institute Genome Sequencing Platform"/>
            <person name="Earl A."/>
            <person name="Ward D."/>
            <person name="Feldgarden M."/>
            <person name="Gevers D."/>
            <person name="Huys G."/>
            <person name="Walker B."/>
            <person name="Young S.K."/>
            <person name="Zeng Q."/>
            <person name="Gargeya S."/>
            <person name="Fitzgerald M."/>
            <person name="Haas B."/>
            <person name="Abouelleil A."/>
            <person name="Alvarado L."/>
            <person name="Arachchi H.M."/>
            <person name="Berlin A."/>
            <person name="Chapman S.B."/>
            <person name="Goldberg J."/>
            <person name="Griggs A."/>
            <person name="Gujja S."/>
            <person name="Hansen M."/>
            <person name="Howarth C."/>
            <person name="Imamovic A."/>
            <person name="Larimer J."/>
            <person name="McCowen C."/>
            <person name="Montmayeur A."/>
            <person name="Murphy C."/>
            <person name="Neiman D."/>
            <person name="Pearson M."/>
            <person name="Priest M."/>
            <person name="Roberts A."/>
            <person name="Saif S."/>
            <person name="Shea T."/>
            <person name="Sisk P."/>
            <person name="Sykes S."/>
            <person name="Wortman J."/>
            <person name="Nusbaum C."/>
            <person name="Birren B."/>
        </authorList>
    </citation>
    <scope>NUCLEOTIDE SEQUENCE [LARGE SCALE GENOMIC DNA]</scope>
    <source>
        <strain evidence="2 3">ATCC 49720</strain>
    </source>
</reference>